<accession>A0AAV5R4W7</accession>
<evidence type="ECO:0000313" key="1">
    <source>
        <dbReference type="EMBL" id="GMM45913.1"/>
    </source>
</evidence>
<dbReference type="Proteomes" id="UP001378960">
    <property type="component" value="Unassembled WGS sequence"/>
</dbReference>
<name>A0AAV5R4W7_PICKL</name>
<comment type="caution">
    <text evidence="1">The sequence shown here is derived from an EMBL/GenBank/DDBJ whole genome shotgun (WGS) entry which is preliminary data.</text>
</comment>
<evidence type="ECO:0000313" key="2">
    <source>
        <dbReference type="Proteomes" id="UP001378960"/>
    </source>
</evidence>
<gene>
    <name evidence="1" type="ORF">DAPK24_024880</name>
</gene>
<reference evidence="1 2" key="1">
    <citation type="journal article" date="2023" name="Elife">
        <title>Identification of key yeast species and microbe-microbe interactions impacting larval growth of Drosophila in the wild.</title>
        <authorList>
            <person name="Mure A."/>
            <person name="Sugiura Y."/>
            <person name="Maeda R."/>
            <person name="Honda K."/>
            <person name="Sakurai N."/>
            <person name="Takahashi Y."/>
            <person name="Watada M."/>
            <person name="Katoh T."/>
            <person name="Gotoh A."/>
            <person name="Gotoh Y."/>
            <person name="Taniguchi I."/>
            <person name="Nakamura K."/>
            <person name="Hayashi T."/>
            <person name="Katayama T."/>
            <person name="Uemura T."/>
            <person name="Hattori Y."/>
        </authorList>
    </citation>
    <scope>NUCLEOTIDE SEQUENCE [LARGE SCALE GENOMIC DNA]</scope>
    <source>
        <strain evidence="1 2">PK-24</strain>
    </source>
</reference>
<organism evidence="1 2">
    <name type="scientific">Pichia kluyveri</name>
    <name type="common">Yeast</name>
    <dbReference type="NCBI Taxonomy" id="36015"/>
    <lineage>
        <taxon>Eukaryota</taxon>
        <taxon>Fungi</taxon>
        <taxon>Dikarya</taxon>
        <taxon>Ascomycota</taxon>
        <taxon>Saccharomycotina</taxon>
        <taxon>Pichiomycetes</taxon>
        <taxon>Pichiales</taxon>
        <taxon>Pichiaceae</taxon>
        <taxon>Pichia</taxon>
    </lineage>
</organism>
<sequence length="101" mass="11031">MGLGQGFIAGALVTFGLTYATAGMFRINAAKVHLESQAALGYWNNRNVPVPHVSNRIEYEYHDIIEGAKDLWNEQVSKGVGAVYNMRIGERTSAAIASLFN</sequence>
<evidence type="ECO:0008006" key="3">
    <source>
        <dbReference type="Google" id="ProtNLM"/>
    </source>
</evidence>
<keyword evidence="2" id="KW-1185">Reference proteome</keyword>
<dbReference type="AlphaFoldDB" id="A0AAV5R4W7"/>
<protein>
    <recommendedName>
        <fullName evidence="3">MICOS complex subunit MIC12</fullName>
    </recommendedName>
</protein>
<proteinExistence type="predicted"/>
<dbReference type="EMBL" id="BTGB01000003">
    <property type="protein sequence ID" value="GMM45913.1"/>
    <property type="molecule type" value="Genomic_DNA"/>
</dbReference>